<accession>A0A835CKM4</accession>
<sequence>MVEIKVLKEEEITPPYEKDGTDDARQQRRSNETDERRNREATPS</sequence>
<feature type="region of interest" description="Disordered" evidence="1">
    <location>
        <begin position="1"/>
        <end position="44"/>
    </location>
</feature>
<comment type="caution">
    <text evidence="2">The sequence shown here is derived from an EMBL/GenBank/DDBJ whole genome shotgun (WGS) entry which is preliminary data.</text>
</comment>
<reference evidence="2" key="1">
    <citation type="submission" date="2020-09" db="EMBL/GenBank/DDBJ databases">
        <title>Genome-Enabled Discovery of Anthraquinone Biosynthesis in Senna tora.</title>
        <authorList>
            <person name="Kang S.-H."/>
            <person name="Pandey R.P."/>
            <person name="Lee C.-M."/>
            <person name="Sim J.-S."/>
            <person name="Jeong J.-T."/>
            <person name="Choi B.-S."/>
            <person name="Jung M."/>
            <person name="Ginzburg D."/>
            <person name="Zhao K."/>
            <person name="Won S.Y."/>
            <person name="Oh T.-J."/>
            <person name="Yu Y."/>
            <person name="Kim N.-H."/>
            <person name="Lee O.R."/>
            <person name="Lee T.-H."/>
            <person name="Bashyal P."/>
            <person name="Kim T.-S."/>
            <person name="Lee W.-H."/>
            <person name="Kawkins C."/>
            <person name="Kim C.-K."/>
            <person name="Kim J.S."/>
            <person name="Ahn B.O."/>
            <person name="Rhee S.Y."/>
            <person name="Sohng J.K."/>
        </authorList>
    </citation>
    <scope>NUCLEOTIDE SEQUENCE</scope>
    <source>
        <tissue evidence="2">Leaf</tissue>
    </source>
</reference>
<name>A0A835CKM4_9FABA</name>
<evidence type="ECO:0000313" key="3">
    <source>
        <dbReference type="Proteomes" id="UP000634136"/>
    </source>
</evidence>
<organism evidence="2 3">
    <name type="scientific">Senna tora</name>
    <dbReference type="NCBI Taxonomy" id="362788"/>
    <lineage>
        <taxon>Eukaryota</taxon>
        <taxon>Viridiplantae</taxon>
        <taxon>Streptophyta</taxon>
        <taxon>Embryophyta</taxon>
        <taxon>Tracheophyta</taxon>
        <taxon>Spermatophyta</taxon>
        <taxon>Magnoliopsida</taxon>
        <taxon>eudicotyledons</taxon>
        <taxon>Gunneridae</taxon>
        <taxon>Pentapetalae</taxon>
        <taxon>rosids</taxon>
        <taxon>fabids</taxon>
        <taxon>Fabales</taxon>
        <taxon>Fabaceae</taxon>
        <taxon>Caesalpinioideae</taxon>
        <taxon>Cassia clade</taxon>
        <taxon>Senna</taxon>
    </lineage>
</organism>
<protein>
    <submittedName>
        <fullName evidence="2">Uncharacterized protein</fullName>
    </submittedName>
</protein>
<keyword evidence="3" id="KW-1185">Reference proteome</keyword>
<dbReference type="AlphaFoldDB" id="A0A835CKM4"/>
<gene>
    <name evidence="2" type="ORF">G2W53_004805</name>
</gene>
<proteinExistence type="predicted"/>
<evidence type="ECO:0000256" key="1">
    <source>
        <dbReference type="SAM" id="MobiDB-lite"/>
    </source>
</evidence>
<dbReference type="Proteomes" id="UP000634136">
    <property type="component" value="Unassembled WGS sequence"/>
</dbReference>
<evidence type="ECO:0000313" key="2">
    <source>
        <dbReference type="EMBL" id="KAF7842507.1"/>
    </source>
</evidence>
<dbReference type="EMBL" id="JAAIUW010000002">
    <property type="protein sequence ID" value="KAF7842507.1"/>
    <property type="molecule type" value="Genomic_DNA"/>
</dbReference>